<protein>
    <submittedName>
        <fullName evidence="8">Acyl-CoA dehydrogenase family protein</fullName>
    </submittedName>
</protein>
<proteinExistence type="inferred from homology"/>
<evidence type="ECO:0000256" key="3">
    <source>
        <dbReference type="ARBA" id="ARBA00022630"/>
    </source>
</evidence>
<reference evidence="9" key="1">
    <citation type="journal article" date="2019" name="Int. J. Syst. Evol. Microbiol.">
        <title>The Global Catalogue of Microorganisms (GCM) 10K type strain sequencing project: providing services to taxonomists for standard genome sequencing and annotation.</title>
        <authorList>
            <consortium name="The Broad Institute Genomics Platform"/>
            <consortium name="The Broad Institute Genome Sequencing Center for Infectious Disease"/>
            <person name="Wu L."/>
            <person name="Ma J."/>
        </authorList>
    </citation>
    <scope>NUCLEOTIDE SEQUENCE [LARGE SCALE GENOMIC DNA]</scope>
    <source>
        <strain evidence="9">JCM 18055</strain>
    </source>
</reference>
<dbReference type="InterPro" id="IPR036250">
    <property type="entry name" value="AcylCo_DH-like_C"/>
</dbReference>
<evidence type="ECO:0000256" key="2">
    <source>
        <dbReference type="ARBA" id="ARBA00009347"/>
    </source>
</evidence>
<evidence type="ECO:0000256" key="4">
    <source>
        <dbReference type="ARBA" id="ARBA00022827"/>
    </source>
</evidence>
<dbReference type="InterPro" id="IPR037069">
    <property type="entry name" value="AcylCoA_DH/ox_N_sf"/>
</dbReference>
<feature type="domain" description="Acyl-CoA dehydrogenase/oxidase C-terminal" evidence="6">
    <location>
        <begin position="195"/>
        <end position="307"/>
    </location>
</feature>
<dbReference type="Gene3D" id="1.10.540.10">
    <property type="entry name" value="Acyl-CoA dehydrogenase/oxidase, N-terminal domain"/>
    <property type="match status" value="1"/>
</dbReference>
<organism evidence="8 9">
    <name type="scientific">Pseudonocardia yuanmonensis</name>
    <dbReference type="NCBI Taxonomy" id="1095914"/>
    <lineage>
        <taxon>Bacteria</taxon>
        <taxon>Bacillati</taxon>
        <taxon>Actinomycetota</taxon>
        <taxon>Actinomycetes</taxon>
        <taxon>Pseudonocardiales</taxon>
        <taxon>Pseudonocardiaceae</taxon>
        <taxon>Pseudonocardia</taxon>
    </lineage>
</organism>
<dbReference type="InterPro" id="IPR009100">
    <property type="entry name" value="AcylCoA_DH/oxidase_NM_dom_sf"/>
</dbReference>
<accession>A0ABP8W3G9</accession>
<evidence type="ECO:0000313" key="8">
    <source>
        <dbReference type="EMBL" id="GAA4679456.1"/>
    </source>
</evidence>
<name>A0ABP8W3G9_9PSEU</name>
<dbReference type="PANTHER" id="PTHR43884">
    <property type="entry name" value="ACYL-COA DEHYDROGENASE"/>
    <property type="match status" value="1"/>
</dbReference>
<keyword evidence="9" id="KW-1185">Reference proteome</keyword>
<comment type="cofactor">
    <cofactor evidence="1">
        <name>FAD</name>
        <dbReference type="ChEBI" id="CHEBI:57692"/>
    </cofactor>
</comment>
<evidence type="ECO:0000256" key="1">
    <source>
        <dbReference type="ARBA" id="ARBA00001974"/>
    </source>
</evidence>
<comment type="similarity">
    <text evidence="2">Belongs to the acyl-CoA dehydrogenase family.</text>
</comment>
<dbReference type="InterPro" id="IPR009075">
    <property type="entry name" value="AcylCo_DH/oxidase_C"/>
</dbReference>
<dbReference type="SUPFAM" id="SSF47203">
    <property type="entry name" value="Acyl-CoA dehydrogenase C-terminal domain-like"/>
    <property type="match status" value="1"/>
</dbReference>
<dbReference type="Proteomes" id="UP001500325">
    <property type="component" value="Unassembled WGS sequence"/>
</dbReference>
<dbReference type="Gene3D" id="1.20.140.10">
    <property type="entry name" value="Butyryl-CoA Dehydrogenase, subunit A, domain 3"/>
    <property type="match status" value="1"/>
</dbReference>
<dbReference type="SUPFAM" id="SSF56645">
    <property type="entry name" value="Acyl-CoA dehydrogenase NM domain-like"/>
    <property type="match status" value="1"/>
</dbReference>
<comment type="caution">
    <text evidence="8">The sequence shown here is derived from an EMBL/GenBank/DDBJ whole genome shotgun (WGS) entry which is preliminary data.</text>
</comment>
<evidence type="ECO:0000313" key="9">
    <source>
        <dbReference type="Proteomes" id="UP001500325"/>
    </source>
</evidence>
<dbReference type="RefSeq" id="WP_345378735.1">
    <property type="nucleotide sequence ID" value="NZ_BAABIC010000003.1"/>
</dbReference>
<evidence type="ECO:0000259" key="6">
    <source>
        <dbReference type="Pfam" id="PF00441"/>
    </source>
</evidence>
<dbReference type="EMBL" id="BAABIC010000003">
    <property type="protein sequence ID" value="GAA4679456.1"/>
    <property type="molecule type" value="Genomic_DNA"/>
</dbReference>
<dbReference type="PANTHER" id="PTHR43884:SF20">
    <property type="entry name" value="ACYL-COA DEHYDROGENASE FADE28"/>
    <property type="match status" value="1"/>
</dbReference>
<dbReference type="Pfam" id="PF02771">
    <property type="entry name" value="Acyl-CoA_dh_N"/>
    <property type="match status" value="1"/>
</dbReference>
<feature type="domain" description="Acyl-CoA dehydrogenase/oxidase N-terminal" evidence="7">
    <location>
        <begin position="13"/>
        <end position="88"/>
    </location>
</feature>
<sequence>MADNELREMAESVFGDAWDNSTDAFDAGLWETVEQTGLARLTLPEEAGGSGGTVSDAAAVLSAAGQFAARVPLVETDLLAAWLLHAAGLEVPTGPLSATVAGHLTIQPAAGGAGVTVSGTLRRVPWGRAVSAVAVLAGEQVLLVDTTGTVVETEGANLAEEPRDDLVLNELTVRHVADVPSVALVEFPLRAALGRALLLAGAARGALAMAVRYATERVQFGRPIAKLQAIQQSLALAGAEVAAAAAATEAAAREVDRHGFAEASLAIAAAKARAGEAAGQVARITHQVHGAIGFTREHDLRLVTTRLWAWRDEDGSEAYWNDRVGARALEVGADGLWPLLTGTP</sequence>
<keyword evidence="3" id="KW-0285">Flavoprotein</keyword>
<gene>
    <name evidence="8" type="ORF">GCM10023215_10690</name>
</gene>
<keyword evidence="4" id="KW-0274">FAD</keyword>
<dbReference type="InterPro" id="IPR013786">
    <property type="entry name" value="AcylCoA_DH/ox_N"/>
</dbReference>
<dbReference type="Pfam" id="PF00441">
    <property type="entry name" value="Acyl-CoA_dh_1"/>
    <property type="match status" value="1"/>
</dbReference>
<evidence type="ECO:0000256" key="5">
    <source>
        <dbReference type="ARBA" id="ARBA00023002"/>
    </source>
</evidence>
<evidence type="ECO:0000259" key="7">
    <source>
        <dbReference type="Pfam" id="PF02771"/>
    </source>
</evidence>
<keyword evidence="5" id="KW-0560">Oxidoreductase</keyword>